<dbReference type="PANTHER" id="PTHR10270">
    <property type="entry name" value="SOX TRANSCRIPTION FACTOR"/>
    <property type="match status" value="1"/>
</dbReference>
<keyword evidence="1 3" id="KW-0238">DNA-binding</keyword>
<evidence type="ECO:0000256" key="3">
    <source>
        <dbReference type="PROSITE-ProRule" id="PRU00267"/>
    </source>
</evidence>
<feature type="DNA-binding region" description="HMG box" evidence="3">
    <location>
        <begin position="136"/>
        <end position="204"/>
    </location>
</feature>
<organism evidence="6 7">
    <name type="scientific">Rhizoctonia solani</name>
    <dbReference type="NCBI Taxonomy" id="456999"/>
    <lineage>
        <taxon>Eukaryota</taxon>
        <taxon>Fungi</taxon>
        <taxon>Dikarya</taxon>
        <taxon>Basidiomycota</taxon>
        <taxon>Agaricomycotina</taxon>
        <taxon>Agaricomycetes</taxon>
        <taxon>Cantharellales</taxon>
        <taxon>Ceratobasidiaceae</taxon>
        <taxon>Rhizoctonia</taxon>
    </lineage>
</organism>
<dbReference type="InterPro" id="IPR009071">
    <property type="entry name" value="HMG_box_dom"/>
</dbReference>
<comment type="caution">
    <text evidence="6">The sequence shown here is derived from an EMBL/GenBank/DDBJ whole genome shotgun (WGS) entry which is preliminary data.</text>
</comment>
<gene>
    <name evidence="6" type="ORF">RDB_LOCUS120062</name>
</gene>
<evidence type="ECO:0000313" key="6">
    <source>
        <dbReference type="EMBL" id="CAE6435687.1"/>
    </source>
</evidence>
<dbReference type="Gene3D" id="1.10.30.10">
    <property type="entry name" value="High mobility group box domain"/>
    <property type="match status" value="1"/>
</dbReference>
<accession>A0A8H3ARS3</accession>
<feature type="region of interest" description="Disordered" evidence="4">
    <location>
        <begin position="429"/>
        <end position="469"/>
    </location>
</feature>
<feature type="domain" description="HMG box" evidence="5">
    <location>
        <begin position="136"/>
        <end position="204"/>
    </location>
</feature>
<feature type="compositionally biased region" description="Basic and acidic residues" evidence="4">
    <location>
        <begin position="508"/>
        <end position="519"/>
    </location>
</feature>
<dbReference type="PANTHER" id="PTHR10270:SF161">
    <property type="entry name" value="SEX-DETERMINING REGION Y PROTEIN"/>
    <property type="match status" value="1"/>
</dbReference>
<evidence type="ECO:0000256" key="1">
    <source>
        <dbReference type="ARBA" id="ARBA00023125"/>
    </source>
</evidence>
<proteinExistence type="predicted"/>
<feature type="region of interest" description="Disordered" evidence="4">
    <location>
        <begin position="205"/>
        <end position="271"/>
    </location>
</feature>
<dbReference type="EMBL" id="CAJMWS010000339">
    <property type="protein sequence ID" value="CAE6435687.1"/>
    <property type="molecule type" value="Genomic_DNA"/>
</dbReference>
<dbReference type="GO" id="GO:0000978">
    <property type="term" value="F:RNA polymerase II cis-regulatory region sequence-specific DNA binding"/>
    <property type="evidence" value="ECO:0007669"/>
    <property type="project" value="TreeGrafter"/>
</dbReference>
<dbReference type="GO" id="GO:0005634">
    <property type="term" value="C:nucleus"/>
    <property type="evidence" value="ECO:0007669"/>
    <property type="project" value="UniProtKB-UniRule"/>
</dbReference>
<evidence type="ECO:0000313" key="7">
    <source>
        <dbReference type="Proteomes" id="UP000663846"/>
    </source>
</evidence>
<evidence type="ECO:0000256" key="2">
    <source>
        <dbReference type="ARBA" id="ARBA00023163"/>
    </source>
</evidence>
<name>A0A8H3ARS3_9AGAM</name>
<feature type="compositionally biased region" description="Polar residues" evidence="4">
    <location>
        <begin position="248"/>
        <end position="271"/>
    </location>
</feature>
<keyword evidence="2" id="KW-0804">Transcription</keyword>
<feature type="compositionally biased region" description="Basic residues" evidence="4">
    <location>
        <begin position="206"/>
        <end position="218"/>
    </location>
</feature>
<dbReference type="SMART" id="SM00398">
    <property type="entry name" value="HMG"/>
    <property type="match status" value="1"/>
</dbReference>
<feature type="compositionally biased region" description="Polar residues" evidence="4">
    <location>
        <begin position="434"/>
        <end position="449"/>
    </location>
</feature>
<dbReference type="SUPFAM" id="SSF47095">
    <property type="entry name" value="HMG-box"/>
    <property type="match status" value="1"/>
</dbReference>
<dbReference type="Proteomes" id="UP000663846">
    <property type="component" value="Unassembled WGS sequence"/>
</dbReference>
<dbReference type="AlphaFoldDB" id="A0A8H3ARS3"/>
<evidence type="ECO:0000259" key="5">
    <source>
        <dbReference type="PROSITE" id="PS50118"/>
    </source>
</evidence>
<protein>
    <recommendedName>
        <fullName evidence="5">HMG box domain-containing protein</fullName>
    </recommendedName>
</protein>
<dbReference type="InterPro" id="IPR050140">
    <property type="entry name" value="SRY-related_HMG-box_TF-like"/>
</dbReference>
<sequence length="519" mass="57951">MGSESLVYPAVRTERISRSHYHPYHFTDSFDKLRHHLPAAISVSCYTDSDIEQPWNYQHSNIVSPYMHSPYLLDSQGANHRSFVQGVSPYFMPTYDSETKFNEDLDVGSLSGDDDVEEYDSNAQLRSQQLNSDGTPKRPMNAFMIFARKRRPMVSSEQPTMRTGEISKILSKEWTEMDKEDKQFYLDQAKKLKDTFNTRWPDYVYRRRPNNSRKRRRAGGTSSVGPARGHDAANNSDNHAEALVDPNASGQSGDESRSQSTDTFPSPLSSQHNLIYHTPELSHSGSLDRSPTPAGTMNAYTAPAPSYIPNSFAEGPVFNRFTQQDHSYGENCDGYYGGPVPISARVSAAQHNSKLETWHSCESAPSGVVAIESSMPSIPTPLIASQELHSHLTYPPHELSSWSKGTGSDAQCYEAQPTIWDSTASISAHHGVDSQGTTRSLPLSTNLSGPNALGMHPYGNHKGPFDENPCHPTYIEANLTNQGYHPPMPLPPFRDEFSSPHNSTTYLESRHWTPREQDH</sequence>
<keyword evidence="3" id="KW-0539">Nucleus</keyword>
<feature type="region of interest" description="Disordered" evidence="4">
    <location>
        <begin position="482"/>
        <end position="519"/>
    </location>
</feature>
<dbReference type="PROSITE" id="PS50118">
    <property type="entry name" value="HMG_BOX_2"/>
    <property type="match status" value="1"/>
</dbReference>
<dbReference type="Pfam" id="PF00505">
    <property type="entry name" value="HMG_box"/>
    <property type="match status" value="1"/>
</dbReference>
<dbReference type="GO" id="GO:0001228">
    <property type="term" value="F:DNA-binding transcription activator activity, RNA polymerase II-specific"/>
    <property type="evidence" value="ECO:0007669"/>
    <property type="project" value="TreeGrafter"/>
</dbReference>
<dbReference type="InterPro" id="IPR036910">
    <property type="entry name" value="HMG_box_dom_sf"/>
</dbReference>
<dbReference type="GO" id="GO:0030154">
    <property type="term" value="P:cell differentiation"/>
    <property type="evidence" value="ECO:0007669"/>
    <property type="project" value="TreeGrafter"/>
</dbReference>
<reference evidence="6" key="1">
    <citation type="submission" date="2021-01" db="EMBL/GenBank/DDBJ databases">
        <authorList>
            <person name="Kaushik A."/>
        </authorList>
    </citation>
    <scope>NUCLEOTIDE SEQUENCE</scope>
    <source>
        <strain evidence="6">AG1-1C</strain>
    </source>
</reference>
<evidence type="ECO:0000256" key="4">
    <source>
        <dbReference type="SAM" id="MobiDB-lite"/>
    </source>
</evidence>